<dbReference type="Pfam" id="PF04820">
    <property type="entry name" value="Trp_halogenase"/>
    <property type="match status" value="1"/>
</dbReference>
<dbReference type="PANTHER" id="PTHR43747:SF5">
    <property type="entry name" value="FAD-BINDING DOMAIN-CONTAINING PROTEIN"/>
    <property type="match status" value="1"/>
</dbReference>
<dbReference type="InterPro" id="IPR036188">
    <property type="entry name" value="FAD/NAD-bd_sf"/>
</dbReference>
<dbReference type="EMBL" id="BMJB01000001">
    <property type="protein sequence ID" value="GGA63085.1"/>
    <property type="molecule type" value="Genomic_DNA"/>
</dbReference>
<reference evidence="3" key="2">
    <citation type="submission" date="2020-09" db="EMBL/GenBank/DDBJ databases">
        <authorList>
            <person name="Sun Q."/>
            <person name="Zhou Y."/>
        </authorList>
    </citation>
    <scope>NUCLEOTIDE SEQUENCE</scope>
    <source>
        <strain evidence="3">CGMCC 1.15447</strain>
    </source>
</reference>
<comment type="caution">
    <text evidence="3">The sequence shown here is derived from an EMBL/GenBank/DDBJ whole genome shotgun (WGS) entry which is preliminary data.</text>
</comment>
<keyword evidence="2" id="KW-0503">Monooxygenase</keyword>
<evidence type="ECO:0000313" key="4">
    <source>
        <dbReference type="Proteomes" id="UP000648801"/>
    </source>
</evidence>
<evidence type="ECO:0000256" key="1">
    <source>
        <dbReference type="ARBA" id="ARBA00023002"/>
    </source>
</evidence>
<organism evidence="3 4">
    <name type="scientific">Edaphobacter acidisoli</name>
    <dbReference type="NCBI Taxonomy" id="2040573"/>
    <lineage>
        <taxon>Bacteria</taxon>
        <taxon>Pseudomonadati</taxon>
        <taxon>Acidobacteriota</taxon>
        <taxon>Terriglobia</taxon>
        <taxon>Terriglobales</taxon>
        <taxon>Acidobacteriaceae</taxon>
        <taxon>Edaphobacter</taxon>
    </lineage>
</organism>
<reference evidence="3" key="1">
    <citation type="journal article" date="2014" name="Int. J. Syst. Evol. Microbiol.">
        <title>Complete genome sequence of Corynebacterium casei LMG S-19264T (=DSM 44701T), isolated from a smear-ripened cheese.</title>
        <authorList>
            <consortium name="US DOE Joint Genome Institute (JGI-PGF)"/>
            <person name="Walter F."/>
            <person name="Albersmeier A."/>
            <person name="Kalinowski J."/>
            <person name="Ruckert C."/>
        </authorList>
    </citation>
    <scope>NUCLEOTIDE SEQUENCE</scope>
    <source>
        <strain evidence="3">CGMCC 1.15447</strain>
    </source>
</reference>
<dbReference type="InterPro" id="IPR006905">
    <property type="entry name" value="Flavin_halogenase"/>
</dbReference>
<evidence type="ECO:0000256" key="2">
    <source>
        <dbReference type="ARBA" id="ARBA00023033"/>
    </source>
</evidence>
<dbReference type="GO" id="GO:0004497">
    <property type="term" value="F:monooxygenase activity"/>
    <property type="evidence" value="ECO:0007669"/>
    <property type="project" value="UniProtKB-KW"/>
</dbReference>
<dbReference type="InterPro" id="IPR050816">
    <property type="entry name" value="Flavin-dep_Halogenase_NPB"/>
</dbReference>
<evidence type="ECO:0000313" key="3">
    <source>
        <dbReference type="EMBL" id="GGA63085.1"/>
    </source>
</evidence>
<keyword evidence="1" id="KW-0560">Oxidoreductase</keyword>
<accession>A0A916RNY4</accession>
<dbReference type="SUPFAM" id="SSF51905">
    <property type="entry name" value="FAD/NAD(P)-binding domain"/>
    <property type="match status" value="1"/>
</dbReference>
<name>A0A916RNY4_9BACT</name>
<sequence length="516" mass="56586">MTRHYDIAIAGSGFGGSLLSMIAHRLGHSVVLIERGTHPRTVIGESSTPLTNLLLEELTTRYDLPTIRPLSKWGTWQQAHPQIACGLKRGFTFYHHDLEDPQPFPPDRSHQLLVAASPHDRIADTHWYRADFDHLLVREAQSLGVDYLDETTLTKITEHDSAIQFEATRHNNPITISAKLLIDATGPRGLLHHALNLGEKPLPNLPHTQALYTHFTGAGKIEPSHQAPPYPVDAAAVHHIFDGGWIWVLQFNNGITSAGIAATDALATKLNLSEGAPAWQRILTHIPALQHQFSDAKPTQPFRHIPHLSFQSAAITGKRWALLPSAAGFVDPLLSTGFPLTLTGIDRLARILNQSTDAQSFDSPSLAHELQTYAAETEADQLAATRLIAALYANMHDFPTFSALSLLYFAAVSYAETAHRLNKPELAPSFLLHTHPTFGPASKSLCERALHIATPAQAAELREDILGAIDPINVASLGNATRRNWYPVDANDLIQAAPKLNASPEDIDQLLQRCGF</sequence>
<dbReference type="RefSeq" id="WP_188758467.1">
    <property type="nucleotide sequence ID" value="NZ_BMJB01000001.1"/>
</dbReference>
<keyword evidence="4" id="KW-1185">Reference proteome</keyword>
<dbReference type="Proteomes" id="UP000648801">
    <property type="component" value="Unassembled WGS sequence"/>
</dbReference>
<dbReference type="PANTHER" id="PTHR43747">
    <property type="entry name" value="FAD-BINDING PROTEIN"/>
    <property type="match status" value="1"/>
</dbReference>
<gene>
    <name evidence="3" type="primary">prnC</name>
    <name evidence="3" type="ORF">GCM10011507_13390</name>
</gene>
<proteinExistence type="predicted"/>
<dbReference type="AlphaFoldDB" id="A0A916RNY4"/>
<dbReference type="Gene3D" id="3.50.50.60">
    <property type="entry name" value="FAD/NAD(P)-binding domain"/>
    <property type="match status" value="1"/>
</dbReference>
<protein>
    <submittedName>
        <fullName evidence="3">Halogenase</fullName>
    </submittedName>
</protein>